<proteinExistence type="inferred from homology"/>
<sequence length="244" mass="27536">MAFVSGSDDLFDSIIMADDRFHDEGYQEGFEEGTRQGTIEGRNHGLLHGAKLGAEVSFYYGFAIGWKYLLQNSSDVKARKRLKAMESLIGLIQNFPYENPMYEKLQEDMERVRSKFRQLWNRVDGASEREGGRENEAGRWKVSENVQEFQEQVASGDMKGGRDKCNRRALEKKGLKLNGGIVSPFFALVPHTPHSFPRTRTHTHTQAPISALSCSLPRMVHDVDDKCAIPIHSTDKKGSATSLR</sequence>
<dbReference type="EMBL" id="QBIY01012770">
    <property type="protein sequence ID" value="RXN16942.1"/>
    <property type="molecule type" value="Genomic_DNA"/>
</dbReference>
<name>A0A498MBY0_LABRO</name>
<dbReference type="Proteomes" id="UP000290572">
    <property type="component" value="Unassembled WGS sequence"/>
</dbReference>
<reference evidence="3 4" key="1">
    <citation type="submission" date="2018-03" db="EMBL/GenBank/DDBJ databases">
        <title>Draft genome sequence of Rohu Carp (Labeo rohita).</title>
        <authorList>
            <person name="Das P."/>
            <person name="Kushwaha B."/>
            <person name="Joshi C.G."/>
            <person name="Kumar D."/>
            <person name="Nagpure N.S."/>
            <person name="Sahoo L."/>
            <person name="Das S.P."/>
            <person name="Bit A."/>
            <person name="Patnaik S."/>
            <person name="Meher P.K."/>
            <person name="Jayasankar P."/>
            <person name="Koringa P.G."/>
            <person name="Patel N.V."/>
            <person name="Hinsu A.T."/>
            <person name="Kumar R."/>
            <person name="Pandey M."/>
            <person name="Agarwal S."/>
            <person name="Srivastava S."/>
            <person name="Singh M."/>
            <person name="Iquebal M.A."/>
            <person name="Jaiswal S."/>
            <person name="Angadi U.B."/>
            <person name="Kumar N."/>
            <person name="Raza M."/>
            <person name="Shah T.M."/>
            <person name="Rai A."/>
            <person name="Jena J.K."/>
        </authorList>
    </citation>
    <scope>NUCLEOTIDE SEQUENCE [LARGE SCALE GENOMIC DNA]</scope>
    <source>
        <strain evidence="3">DASCIFA01</strain>
        <tissue evidence="3">Testis</tissue>
    </source>
</reference>
<dbReference type="InterPro" id="IPR052436">
    <property type="entry name" value="LTO1_adapter"/>
</dbReference>
<accession>A0A498MBY0</accession>
<dbReference type="STRING" id="84645.A0A498MBY0"/>
<comment type="similarity">
    <text evidence="1">Belongs to the LTO1 family.</text>
</comment>
<dbReference type="Pfam" id="PF09811">
    <property type="entry name" value="Yae1_N"/>
    <property type="match status" value="1"/>
</dbReference>
<dbReference type="InterPro" id="IPR019191">
    <property type="entry name" value="Essential_protein_Yae1_N"/>
</dbReference>
<comment type="caution">
    <text evidence="3">The sequence shown here is derived from an EMBL/GenBank/DDBJ whole genome shotgun (WGS) entry which is preliminary data.</text>
</comment>
<dbReference type="PANTHER" id="PTHR28532:SF1">
    <property type="entry name" value="ORAL CANCER OVEREXPRESSED 1"/>
    <property type="match status" value="1"/>
</dbReference>
<evidence type="ECO:0000259" key="2">
    <source>
        <dbReference type="Pfam" id="PF09811"/>
    </source>
</evidence>
<dbReference type="PANTHER" id="PTHR28532">
    <property type="entry name" value="GEO13458P1"/>
    <property type="match status" value="1"/>
</dbReference>
<gene>
    <name evidence="3" type="ORF">ROHU_008225</name>
</gene>
<evidence type="ECO:0000256" key="1">
    <source>
        <dbReference type="ARBA" id="ARBA00038090"/>
    </source>
</evidence>
<evidence type="ECO:0000313" key="4">
    <source>
        <dbReference type="Proteomes" id="UP000290572"/>
    </source>
</evidence>
<feature type="domain" description="Essential protein Yae1 N-terminal" evidence="2">
    <location>
        <begin position="25"/>
        <end position="63"/>
    </location>
</feature>
<organism evidence="3 4">
    <name type="scientific">Labeo rohita</name>
    <name type="common">Indian major carp</name>
    <name type="synonym">Cyprinus rohita</name>
    <dbReference type="NCBI Taxonomy" id="84645"/>
    <lineage>
        <taxon>Eukaryota</taxon>
        <taxon>Metazoa</taxon>
        <taxon>Chordata</taxon>
        <taxon>Craniata</taxon>
        <taxon>Vertebrata</taxon>
        <taxon>Euteleostomi</taxon>
        <taxon>Actinopterygii</taxon>
        <taxon>Neopterygii</taxon>
        <taxon>Teleostei</taxon>
        <taxon>Ostariophysi</taxon>
        <taxon>Cypriniformes</taxon>
        <taxon>Cyprinidae</taxon>
        <taxon>Labeoninae</taxon>
        <taxon>Labeonini</taxon>
        <taxon>Labeo</taxon>
    </lineage>
</organism>
<keyword evidence="4" id="KW-1185">Reference proteome</keyword>
<dbReference type="AlphaFoldDB" id="A0A498MBY0"/>
<evidence type="ECO:0000313" key="3">
    <source>
        <dbReference type="EMBL" id="RXN16942.1"/>
    </source>
</evidence>
<protein>
    <submittedName>
        <fullName evidence="3">Putative oral cancer-overexpressed protein 1-like protein</fullName>
    </submittedName>
</protein>